<reference evidence="1" key="1">
    <citation type="submission" date="2024-03" db="EMBL/GenBank/DDBJ databases">
        <authorList>
            <consortium name="ELIXIR-Norway"/>
            <consortium name="Elixir Norway"/>
        </authorList>
    </citation>
    <scope>NUCLEOTIDE SEQUENCE</scope>
</reference>
<proteinExistence type="predicted"/>
<accession>A0ABP1B2J2</accession>
<dbReference type="EMBL" id="OZ023719">
    <property type="protein sequence ID" value="CAK9868757.1"/>
    <property type="molecule type" value="Genomic_DNA"/>
</dbReference>
<protein>
    <submittedName>
        <fullName evidence="1">Uncharacterized protein</fullName>
    </submittedName>
</protein>
<gene>
    <name evidence="1" type="ORF">CSSPJE1EN2_LOCUS11716</name>
</gene>
<sequence length="108" mass="11865">MLKLGLSRIPQGYLSLQVGNQLEAQLTETLEDVVHCGYNCRSSHVGEGITMVQTEAPEFSCQGRNQHGANRGAGILMSGKESTWCNTEKIQKFSLCGTHPETLTRRIS</sequence>
<evidence type="ECO:0000313" key="1">
    <source>
        <dbReference type="EMBL" id="CAK9868757.1"/>
    </source>
</evidence>
<name>A0ABP1B2J2_9BRYO</name>
<organism evidence="1 2">
    <name type="scientific">Sphagnum jensenii</name>
    <dbReference type="NCBI Taxonomy" id="128206"/>
    <lineage>
        <taxon>Eukaryota</taxon>
        <taxon>Viridiplantae</taxon>
        <taxon>Streptophyta</taxon>
        <taxon>Embryophyta</taxon>
        <taxon>Bryophyta</taxon>
        <taxon>Sphagnophytina</taxon>
        <taxon>Sphagnopsida</taxon>
        <taxon>Sphagnales</taxon>
        <taxon>Sphagnaceae</taxon>
        <taxon>Sphagnum</taxon>
    </lineage>
</organism>
<evidence type="ECO:0000313" key="2">
    <source>
        <dbReference type="Proteomes" id="UP001497522"/>
    </source>
</evidence>
<dbReference type="Proteomes" id="UP001497522">
    <property type="component" value="Chromosome 18"/>
</dbReference>
<keyword evidence="2" id="KW-1185">Reference proteome</keyword>